<evidence type="ECO:0000256" key="2">
    <source>
        <dbReference type="ARBA" id="ARBA00022771"/>
    </source>
</evidence>
<dbReference type="SMART" id="SM00719">
    <property type="entry name" value="Plus3"/>
    <property type="match status" value="1"/>
</dbReference>
<dbReference type="SMART" id="SM00444">
    <property type="entry name" value="GYF"/>
    <property type="match status" value="1"/>
</dbReference>
<dbReference type="InterPro" id="IPR045894">
    <property type="entry name" value="At5g08430-like"/>
</dbReference>
<dbReference type="InterPro" id="IPR011011">
    <property type="entry name" value="Znf_FYVE_PHD"/>
</dbReference>
<reference evidence="8" key="1">
    <citation type="submission" date="2020-10" db="EMBL/GenBank/DDBJ databases">
        <authorList>
            <person name="Han B."/>
            <person name="Lu T."/>
            <person name="Zhao Q."/>
            <person name="Huang X."/>
            <person name="Zhao Y."/>
        </authorList>
    </citation>
    <scope>NUCLEOTIDE SEQUENCE</scope>
</reference>
<dbReference type="InterPro" id="IPR003121">
    <property type="entry name" value="SWIB_MDM2_domain"/>
</dbReference>
<dbReference type="Gene3D" id="3.30.1490.40">
    <property type="match status" value="1"/>
</dbReference>
<dbReference type="InterPro" id="IPR036885">
    <property type="entry name" value="SWIB_MDM2_dom_sf"/>
</dbReference>
<feature type="region of interest" description="Disordered" evidence="4">
    <location>
        <begin position="1"/>
        <end position="43"/>
    </location>
</feature>
<dbReference type="GO" id="GO:0008270">
    <property type="term" value="F:zinc ion binding"/>
    <property type="evidence" value="ECO:0007669"/>
    <property type="project" value="UniProtKB-KW"/>
</dbReference>
<sequence>MGKGARSGRRSRASGAGGGGCGSKRPRRVAEEEQEEEQEEEVEPVEGEDYCFVCKDGGDLRVCDFRGCHKAYHPACVGKDSDFLNSDEEFICKWHTCFICKGRSRYYCFCCPWHAFCQGCVKQAEFVPVLRKTKGFCTNCLRMAIMIEKNVDVDSDGERVDFNDMSTYEFLFKEYWEEMVKDKEGMTLDKLEKAYASLKKDLNCRQDLDLEKVHDEECSSDDDFVGNSDDDDDNKPSSITKFNGTSNTMKSFLRADKSMKNGYVGWGSKELIEFLSSIGKDTLNSLDQHGATEVVRVYIQQKGLFAKDNKKKLVLCDDKLKNLFRRSKVRYNRIFSLLGKHIAVDMTSEDETFANSDDNNETFVKKKARIGNYSSSTPEINKKCFAALVRDNINLIYLKKSLVVDLLKEPYTFDSKVIGCFVRVKIDPYDYSFYMHKTLRQHKKLHQLGLVTGTRKSSEEYKINNVLADVLLCISSIPDVKISSLSDDEFDEEECQDLRLLAKNESFKRPTVGDLEEKARSLRRDIVSHWISKELQRLERLIDRASEKGWHKEYPCYMSSFNHFEYLDKKQLLRKPSEQQRLLEEVPQVIPEMEDSKDTEFQVTGQDKPIQESTVSLQGTNGTGSPFLKTCTEKNFKGTGGERNLSLKSLLEEKYEVTTAYTDGGTAVIHTPNQSTKAAIAFSPELPKYLHRQAATEANNAGDISPVQKLDAEGAKASTDGDKTGTDVKHGSIEATKANTAGDAPGAFFQKQCAKGAKASIDGDKTGTDVQHGSIEATKASTGGDAPGAFFQKQCAKAADVITIEDDDDDDNHPCDKGEQTAVVAFEEKTAVVVDLEADDAGDNHPVQHETNSRGHRHVKVNGEVPQPIWYYIDPQGEEQGPFIMQHLRMWWESGFFTKDFRVWRAGQTSKDAILLTDALQMMTR</sequence>
<evidence type="ECO:0000259" key="7">
    <source>
        <dbReference type="PROSITE" id="PS51925"/>
    </source>
</evidence>
<dbReference type="Gene3D" id="3.30.40.10">
    <property type="entry name" value="Zinc/RING finger domain, C3HC4 (zinc finger)"/>
    <property type="match status" value="1"/>
</dbReference>
<keyword evidence="1" id="KW-0479">Metal-binding</keyword>
<evidence type="ECO:0000259" key="5">
    <source>
        <dbReference type="PROSITE" id="PS50829"/>
    </source>
</evidence>
<gene>
    <name evidence="8" type="ORF">NCGR_LOCUS57873</name>
</gene>
<organism evidence="8 9">
    <name type="scientific">Miscanthus lutarioriparius</name>
    <dbReference type="NCBI Taxonomy" id="422564"/>
    <lineage>
        <taxon>Eukaryota</taxon>
        <taxon>Viridiplantae</taxon>
        <taxon>Streptophyta</taxon>
        <taxon>Embryophyta</taxon>
        <taxon>Tracheophyta</taxon>
        <taxon>Spermatophyta</taxon>
        <taxon>Magnoliopsida</taxon>
        <taxon>Liliopsida</taxon>
        <taxon>Poales</taxon>
        <taxon>Poaceae</taxon>
        <taxon>PACMAD clade</taxon>
        <taxon>Panicoideae</taxon>
        <taxon>Andropogonodae</taxon>
        <taxon>Andropogoneae</taxon>
        <taxon>Saccharinae</taxon>
        <taxon>Miscanthus</taxon>
    </lineage>
</organism>
<dbReference type="CDD" id="cd00072">
    <property type="entry name" value="GYF"/>
    <property type="match status" value="1"/>
</dbReference>
<dbReference type="CDD" id="cd15568">
    <property type="entry name" value="PHD5_NSD"/>
    <property type="match status" value="1"/>
</dbReference>
<feature type="compositionally biased region" description="Acidic residues" evidence="4">
    <location>
        <begin position="32"/>
        <end position="43"/>
    </location>
</feature>
<proteinExistence type="predicted"/>
<dbReference type="InterPro" id="IPR001965">
    <property type="entry name" value="Znf_PHD"/>
</dbReference>
<dbReference type="Pfam" id="PF03126">
    <property type="entry name" value="Plus-3"/>
    <property type="match status" value="1"/>
</dbReference>
<dbReference type="SUPFAM" id="SSF55277">
    <property type="entry name" value="GYF domain"/>
    <property type="match status" value="1"/>
</dbReference>
<dbReference type="InterPro" id="IPR004343">
    <property type="entry name" value="Plus-3_dom"/>
</dbReference>
<dbReference type="EMBL" id="CAJGYO010000017">
    <property type="protein sequence ID" value="CAD6333775.1"/>
    <property type="molecule type" value="Genomic_DNA"/>
</dbReference>
<dbReference type="PROSITE" id="PS51925">
    <property type="entry name" value="SWIB_MDM2"/>
    <property type="match status" value="1"/>
</dbReference>
<dbReference type="Pfam" id="PF02213">
    <property type="entry name" value="GYF"/>
    <property type="match status" value="1"/>
</dbReference>
<dbReference type="SUPFAM" id="SSF159042">
    <property type="entry name" value="Plus3-like"/>
    <property type="match status" value="1"/>
</dbReference>
<dbReference type="SUPFAM" id="SSF47592">
    <property type="entry name" value="SWIB/MDM2 domain"/>
    <property type="match status" value="1"/>
</dbReference>
<dbReference type="Gene3D" id="3.90.70.200">
    <property type="entry name" value="Plus-3 domain"/>
    <property type="match status" value="1"/>
</dbReference>
<evidence type="ECO:0000256" key="4">
    <source>
        <dbReference type="SAM" id="MobiDB-lite"/>
    </source>
</evidence>
<dbReference type="PROSITE" id="PS51360">
    <property type="entry name" value="PLUS3"/>
    <property type="match status" value="1"/>
</dbReference>
<feature type="domain" description="GYF" evidence="5">
    <location>
        <begin position="867"/>
        <end position="921"/>
    </location>
</feature>
<feature type="compositionally biased region" description="Basic residues" evidence="4">
    <location>
        <begin position="1"/>
        <end position="12"/>
    </location>
</feature>
<dbReference type="InterPro" id="IPR013083">
    <property type="entry name" value="Znf_RING/FYVE/PHD"/>
</dbReference>
<feature type="compositionally biased region" description="Acidic residues" evidence="4">
    <location>
        <begin position="218"/>
        <end position="233"/>
    </location>
</feature>
<dbReference type="InterPro" id="IPR035445">
    <property type="entry name" value="GYF-like_dom_sf"/>
</dbReference>
<dbReference type="PANTHER" id="PTHR46851:SF11">
    <property type="entry name" value="GYF DOMAIN-CONTAINING PROTEIN"/>
    <property type="match status" value="1"/>
</dbReference>
<evidence type="ECO:0000313" key="9">
    <source>
        <dbReference type="Proteomes" id="UP000604825"/>
    </source>
</evidence>
<accession>A0A811RV46</accession>
<dbReference type="Gene3D" id="1.10.245.10">
    <property type="entry name" value="SWIB/MDM2 domain"/>
    <property type="match status" value="1"/>
</dbReference>
<name>A0A811RV46_9POAL</name>
<feature type="region of interest" description="Disordered" evidence="4">
    <location>
        <begin position="218"/>
        <end position="242"/>
    </location>
</feature>
<keyword evidence="9" id="KW-1185">Reference proteome</keyword>
<dbReference type="InterPro" id="IPR003169">
    <property type="entry name" value="GYF"/>
</dbReference>
<dbReference type="InterPro" id="IPR058668">
    <property type="entry name" value="NERD_dom"/>
</dbReference>
<feature type="domain" description="DM2" evidence="7">
    <location>
        <begin position="260"/>
        <end position="344"/>
    </location>
</feature>
<dbReference type="OrthoDB" id="1870062at2759"/>
<evidence type="ECO:0000313" key="8">
    <source>
        <dbReference type="EMBL" id="CAD6333775.1"/>
    </source>
</evidence>
<dbReference type="AlphaFoldDB" id="A0A811RV46"/>
<dbReference type="CDD" id="cd10567">
    <property type="entry name" value="SWIB-MDM2_like"/>
    <property type="match status" value="1"/>
</dbReference>
<dbReference type="Pfam" id="PF25980">
    <property type="entry name" value="NERD_plant"/>
    <property type="match status" value="1"/>
</dbReference>
<evidence type="ECO:0000259" key="6">
    <source>
        <dbReference type="PROSITE" id="PS51360"/>
    </source>
</evidence>
<dbReference type="Proteomes" id="UP000604825">
    <property type="component" value="Unassembled WGS sequence"/>
</dbReference>
<dbReference type="Pfam" id="PF22908">
    <property type="entry name" value="PHD_NSD"/>
    <property type="match status" value="1"/>
</dbReference>
<dbReference type="PANTHER" id="PTHR46851">
    <property type="entry name" value="OS01G0884500 PROTEIN"/>
    <property type="match status" value="1"/>
</dbReference>
<dbReference type="GO" id="GO:0003677">
    <property type="term" value="F:DNA binding"/>
    <property type="evidence" value="ECO:0007669"/>
    <property type="project" value="InterPro"/>
</dbReference>
<evidence type="ECO:0000256" key="3">
    <source>
        <dbReference type="ARBA" id="ARBA00022833"/>
    </source>
</evidence>
<evidence type="ECO:0000256" key="1">
    <source>
        <dbReference type="ARBA" id="ARBA00022723"/>
    </source>
</evidence>
<comment type="caution">
    <text evidence="8">The sequence shown here is derived from an EMBL/GenBank/DDBJ whole genome shotgun (WGS) entry which is preliminary data.</text>
</comment>
<protein>
    <submittedName>
        <fullName evidence="8">Uncharacterized protein</fullName>
    </submittedName>
</protein>
<feature type="domain" description="Plus3" evidence="6">
    <location>
        <begin position="387"/>
        <end position="527"/>
    </location>
</feature>
<dbReference type="PROSITE" id="PS50829">
    <property type="entry name" value="GYF"/>
    <property type="match status" value="1"/>
</dbReference>
<dbReference type="SUPFAM" id="SSF57903">
    <property type="entry name" value="FYVE/PHD zinc finger"/>
    <property type="match status" value="1"/>
</dbReference>
<dbReference type="SMART" id="SM00249">
    <property type="entry name" value="PHD"/>
    <property type="match status" value="1"/>
</dbReference>
<keyword evidence="3" id="KW-0862">Zinc</keyword>
<dbReference type="InterPro" id="IPR055198">
    <property type="entry name" value="NSD_PHD"/>
</dbReference>
<dbReference type="Pfam" id="PF02201">
    <property type="entry name" value="SWIB"/>
    <property type="match status" value="1"/>
</dbReference>
<keyword evidence="2" id="KW-0863">Zinc-finger</keyword>
<dbReference type="InterPro" id="IPR036128">
    <property type="entry name" value="Plus3-like_sf"/>
</dbReference>